<dbReference type="InterPro" id="IPR005828">
    <property type="entry name" value="MFS_sugar_transport-like"/>
</dbReference>
<feature type="transmembrane region" description="Helical" evidence="8">
    <location>
        <begin position="356"/>
        <end position="377"/>
    </location>
</feature>
<feature type="transmembrane region" description="Helical" evidence="8">
    <location>
        <begin position="233"/>
        <end position="252"/>
    </location>
</feature>
<reference evidence="10 11" key="1">
    <citation type="submission" date="2024-02" db="EMBL/GenBank/DDBJ databases">
        <authorList>
            <person name="Daric V."/>
            <person name="Darras S."/>
        </authorList>
    </citation>
    <scope>NUCLEOTIDE SEQUENCE [LARGE SCALE GENOMIC DNA]</scope>
</reference>
<dbReference type="Gene3D" id="1.20.1250.20">
    <property type="entry name" value="MFS general substrate transporter like domains"/>
    <property type="match status" value="1"/>
</dbReference>
<feature type="transmembrane region" description="Helical" evidence="8">
    <location>
        <begin position="527"/>
        <end position="546"/>
    </location>
</feature>
<proteinExistence type="inferred from homology"/>
<keyword evidence="11" id="KW-1185">Reference proteome</keyword>
<dbReference type="PROSITE" id="PS50850">
    <property type="entry name" value="MFS"/>
    <property type="match status" value="1"/>
</dbReference>
<keyword evidence="5 8" id="KW-1133">Transmembrane helix</keyword>
<evidence type="ECO:0000313" key="11">
    <source>
        <dbReference type="Proteomes" id="UP001642483"/>
    </source>
</evidence>
<evidence type="ECO:0000256" key="5">
    <source>
        <dbReference type="ARBA" id="ARBA00022989"/>
    </source>
</evidence>
<sequence>MAEVDYTAYSNPSSPYHFDARDRDGNDEDDSHESEILFHRRHPDCNDNKPGTYQEVFKATGFGFWHFLLLLQCGWANASDAIEIMCISFTMDSMQSMGLSHADATPLTVVLFLGMMIGGYLWGSLADSWGRRRVVIFSLAINGLFGGFSALAQTYWLLLLLRFLSGIGAGGSLPVCFSYFSEFQPNNKRGAMISALATSWMAGNLIAAGLAWLILPEMRNLAPYSPFGDPWRLFMIICAVPSLTSSFFFILMPESPKFLMEKGRPEKALEVFRKVYRYNFGKELPFTRIISEDGHCHRRSSSSFSQKSTCSSVTHLGVWRICQLIYRFFKSIGRTIRRQFYTVCGSGGHSRKNSSLLMCVYFSIAFGGYGVTMWLPVLMDRAEKFSGSPCSAHTVNATGPTNATSGGAEKYVDVLIGTAAQLPSNVLAILIIDRVGGKLVLAASLLMSGASVMFMWLVSSKIDAIIMSAVFQCVSNMVWNAVDVITPEMFDTSVRASATGFLTALSRIASILGNLIFGLFIDSSCSVPIITVAVIFCVGFLASIFLPNTRQIDLE</sequence>
<comment type="caution">
    <text evidence="10">The sequence shown here is derived from an EMBL/GenBank/DDBJ whole genome shotgun (WGS) entry which is preliminary data.</text>
</comment>
<accession>A0ABP0FNR0</accession>
<feature type="transmembrane region" description="Helical" evidence="8">
    <location>
        <begin position="498"/>
        <end position="521"/>
    </location>
</feature>
<dbReference type="Pfam" id="PF00083">
    <property type="entry name" value="Sugar_tr"/>
    <property type="match status" value="2"/>
</dbReference>
<name>A0ABP0FNR0_CLALP</name>
<dbReference type="InterPro" id="IPR036259">
    <property type="entry name" value="MFS_trans_sf"/>
</dbReference>
<evidence type="ECO:0000256" key="7">
    <source>
        <dbReference type="SAM" id="MobiDB-lite"/>
    </source>
</evidence>
<evidence type="ECO:0000256" key="6">
    <source>
        <dbReference type="ARBA" id="ARBA00023136"/>
    </source>
</evidence>
<protein>
    <recommendedName>
        <fullName evidence="9">Major facilitator superfamily (MFS) profile domain-containing protein</fullName>
    </recommendedName>
</protein>
<feature type="transmembrane region" description="Helical" evidence="8">
    <location>
        <begin position="134"/>
        <end position="153"/>
    </location>
</feature>
<dbReference type="SUPFAM" id="SSF103473">
    <property type="entry name" value="MFS general substrate transporter"/>
    <property type="match status" value="1"/>
</dbReference>
<feature type="domain" description="Major facilitator superfamily (MFS) profile" evidence="9">
    <location>
        <begin position="67"/>
        <end position="551"/>
    </location>
</feature>
<comment type="similarity">
    <text evidence="2">Belongs to the major facilitator superfamily.</text>
</comment>
<evidence type="ECO:0000256" key="2">
    <source>
        <dbReference type="ARBA" id="ARBA00008335"/>
    </source>
</evidence>
<dbReference type="Proteomes" id="UP001642483">
    <property type="component" value="Unassembled WGS sequence"/>
</dbReference>
<feature type="transmembrane region" description="Helical" evidence="8">
    <location>
        <begin position="104"/>
        <end position="122"/>
    </location>
</feature>
<dbReference type="EMBL" id="CAWYQH010000079">
    <property type="protein sequence ID" value="CAK8681280.1"/>
    <property type="molecule type" value="Genomic_DNA"/>
</dbReference>
<evidence type="ECO:0000256" key="4">
    <source>
        <dbReference type="ARBA" id="ARBA00022692"/>
    </source>
</evidence>
<feature type="transmembrane region" description="Helical" evidence="8">
    <location>
        <begin position="159"/>
        <end position="180"/>
    </location>
</feature>
<organism evidence="10 11">
    <name type="scientific">Clavelina lepadiformis</name>
    <name type="common">Light-bulb sea squirt</name>
    <name type="synonym">Ascidia lepadiformis</name>
    <dbReference type="NCBI Taxonomy" id="159417"/>
    <lineage>
        <taxon>Eukaryota</taxon>
        <taxon>Metazoa</taxon>
        <taxon>Chordata</taxon>
        <taxon>Tunicata</taxon>
        <taxon>Ascidiacea</taxon>
        <taxon>Aplousobranchia</taxon>
        <taxon>Clavelinidae</taxon>
        <taxon>Clavelina</taxon>
    </lineage>
</organism>
<comment type="subcellular location">
    <subcellularLocation>
        <location evidence="1">Membrane</location>
        <topology evidence="1">Multi-pass membrane protein</topology>
    </subcellularLocation>
</comment>
<feature type="transmembrane region" description="Helical" evidence="8">
    <location>
        <begin position="439"/>
        <end position="458"/>
    </location>
</feature>
<feature type="transmembrane region" description="Helical" evidence="8">
    <location>
        <begin position="192"/>
        <end position="213"/>
    </location>
</feature>
<dbReference type="PANTHER" id="PTHR23511:SF34">
    <property type="entry name" value="SYNAPTIC VESICLE GLYCOPROTEIN 2"/>
    <property type="match status" value="1"/>
</dbReference>
<dbReference type="InterPro" id="IPR005829">
    <property type="entry name" value="Sugar_transporter_CS"/>
</dbReference>
<keyword evidence="6 8" id="KW-0472">Membrane</keyword>
<evidence type="ECO:0000256" key="3">
    <source>
        <dbReference type="ARBA" id="ARBA00022448"/>
    </source>
</evidence>
<evidence type="ECO:0000256" key="8">
    <source>
        <dbReference type="SAM" id="Phobius"/>
    </source>
</evidence>
<evidence type="ECO:0000256" key="1">
    <source>
        <dbReference type="ARBA" id="ARBA00004141"/>
    </source>
</evidence>
<dbReference type="PROSITE" id="PS00217">
    <property type="entry name" value="SUGAR_TRANSPORT_2"/>
    <property type="match status" value="1"/>
</dbReference>
<dbReference type="InterPro" id="IPR020846">
    <property type="entry name" value="MFS_dom"/>
</dbReference>
<gene>
    <name evidence="10" type="ORF">CVLEPA_LOCUS11497</name>
</gene>
<keyword evidence="4 8" id="KW-0812">Transmembrane</keyword>
<evidence type="ECO:0000313" key="10">
    <source>
        <dbReference type="EMBL" id="CAK8681280.1"/>
    </source>
</evidence>
<evidence type="ECO:0000259" key="9">
    <source>
        <dbReference type="PROSITE" id="PS50850"/>
    </source>
</evidence>
<dbReference type="PANTHER" id="PTHR23511">
    <property type="entry name" value="SYNAPTIC VESICLE GLYCOPROTEIN 2"/>
    <property type="match status" value="1"/>
</dbReference>
<keyword evidence="3" id="KW-0813">Transport</keyword>
<feature type="region of interest" description="Disordered" evidence="7">
    <location>
        <begin position="1"/>
        <end position="33"/>
    </location>
</feature>